<protein>
    <submittedName>
        <fullName evidence="1">Uncharacterized protein</fullName>
    </submittedName>
</protein>
<gene>
    <name evidence="1" type="ORF">PACILC2_56560</name>
</gene>
<evidence type="ECO:0000313" key="2">
    <source>
        <dbReference type="Proteomes" id="UP000680304"/>
    </source>
</evidence>
<dbReference type="EMBL" id="BOVJ01000252">
    <property type="protein sequence ID" value="GIQ67088.1"/>
    <property type="molecule type" value="Genomic_DNA"/>
</dbReference>
<dbReference type="Proteomes" id="UP000680304">
    <property type="component" value="Unassembled WGS sequence"/>
</dbReference>
<proteinExistence type="predicted"/>
<organism evidence="1 2">
    <name type="scientific">Paenibacillus cisolokensis</name>
    <dbReference type="NCBI Taxonomy" id="1658519"/>
    <lineage>
        <taxon>Bacteria</taxon>
        <taxon>Bacillati</taxon>
        <taxon>Bacillota</taxon>
        <taxon>Bacilli</taxon>
        <taxon>Bacillales</taxon>
        <taxon>Paenibacillaceae</taxon>
        <taxon>Paenibacillus</taxon>
    </lineage>
</organism>
<keyword evidence="2" id="KW-1185">Reference proteome</keyword>
<evidence type="ECO:0000313" key="1">
    <source>
        <dbReference type="EMBL" id="GIQ67088.1"/>
    </source>
</evidence>
<accession>A0ABQ4NFP9</accession>
<name>A0ABQ4NFP9_9BACL</name>
<sequence>MSSQLQAIVRTLELRTPAQPLTPVNVWDEELDRRISSLTEEDLPIGRGGRETLDTVKAGLHLWNDNLFASHELVQNIDTPTGSYWHGIMHRMEGDYPNAKYWFRQTGRHPAMIRLIREVSAWLKTEAGLFDMQESEGRAGLMKLAAESEWNPYWFVDLVELLESGRADRSLRPILEHIQRLEIKALIESTIFGDPAG</sequence>
<comment type="caution">
    <text evidence="1">The sequence shown here is derived from an EMBL/GenBank/DDBJ whole genome shotgun (WGS) entry which is preliminary data.</text>
</comment>
<dbReference type="RefSeq" id="WP_213531811.1">
    <property type="nucleotide sequence ID" value="NZ_BOVJ01000252.1"/>
</dbReference>
<reference evidence="1 2" key="1">
    <citation type="submission" date="2021-04" db="EMBL/GenBank/DDBJ databases">
        <title>Draft genome sequence of Paenibacillus cisolokensis, LC2-13A.</title>
        <authorList>
            <person name="Uke A."/>
            <person name="Chhe C."/>
            <person name="Baramee S."/>
            <person name="Kosugi A."/>
        </authorList>
    </citation>
    <scope>NUCLEOTIDE SEQUENCE [LARGE SCALE GENOMIC DNA]</scope>
    <source>
        <strain evidence="1 2">LC2-13A</strain>
    </source>
</reference>